<sequence length="240" mass="26394">MASAFRRISLSISGCSGVVEAENRRSSLECECRCDCPGCPCVKARKEAAFRREKDLADYVIVDSSGECSDASSDVEALRQHIEGIGVCPVTPQFEREAPFPWRIDLGERGWTGSAADGFSSDDDGRTEILHYSDILRGLAEIDRTRTPDSLANEAASMEAMSMTKSKFLRRKSSTPSGSGIQTYSHMGAWNDSAPPQAYLFSRQPPSATAQDEECTLDGGWDEGPECPRYPRFIRDEDLT</sequence>
<evidence type="ECO:0000313" key="2">
    <source>
        <dbReference type="EMBL" id="KAK7520145.1"/>
    </source>
</evidence>
<dbReference type="EMBL" id="JBBPHU010000003">
    <property type="protein sequence ID" value="KAK7520145.1"/>
    <property type="molecule type" value="Genomic_DNA"/>
</dbReference>
<protein>
    <submittedName>
        <fullName evidence="2">Uncharacterized protein</fullName>
    </submittedName>
</protein>
<organism evidence="2 3">
    <name type="scientific">Phyllosticta citriasiana</name>
    <dbReference type="NCBI Taxonomy" id="595635"/>
    <lineage>
        <taxon>Eukaryota</taxon>
        <taxon>Fungi</taxon>
        <taxon>Dikarya</taxon>
        <taxon>Ascomycota</taxon>
        <taxon>Pezizomycotina</taxon>
        <taxon>Dothideomycetes</taxon>
        <taxon>Dothideomycetes incertae sedis</taxon>
        <taxon>Botryosphaeriales</taxon>
        <taxon>Phyllostictaceae</taxon>
        <taxon>Phyllosticta</taxon>
    </lineage>
</organism>
<feature type="region of interest" description="Disordered" evidence="1">
    <location>
        <begin position="164"/>
        <end position="240"/>
    </location>
</feature>
<dbReference type="Proteomes" id="UP001363622">
    <property type="component" value="Unassembled WGS sequence"/>
</dbReference>
<evidence type="ECO:0000256" key="1">
    <source>
        <dbReference type="SAM" id="MobiDB-lite"/>
    </source>
</evidence>
<comment type="caution">
    <text evidence="2">The sequence shown here is derived from an EMBL/GenBank/DDBJ whole genome shotgun (WGS) entry which is preliminary data.</text>
</comment>
<feature type="compositionally biased region" description="Acidic residues" evidence="1">
    <location>
        <begin position="211"/>
        <end position="225"/>
    </location>
</feature>
<proteinExistence type="predicted"/>
<feature type="compositionally biased region" description="Polar residues" evidence="1">
    <location>
        <begin position="174"/>
        <end position="185"/>
    </location>
</feature>
<evidence type="ECO:0000313" key="3">
    <source>
        <dbReference type="Proteomes" id="UP001363622"/>
    </source>
</evidence>
<keyword evidence="3" id="KW-1185">Reference proteome</keyword>
<accession>A0ABR1KT10</accession>
<name>A0ABR1KT10_9PEZI</name>
<gene>
    <name evidence="2" type="ORF">IWZ03DRAFT_130774</name>
</gene>
<reference evidence="2 3" key="1">
    <citation type="submission" date="2024-04" db="EMBL/GenBank/DDBJ databases">
        <title>Phyllosticta paracitricarpa is synonymous to the EU quarantine fungus P. citricarpa based on phylogenomic analyses.</title>
        <authorList>
            <consortium name="Lawrence Berkeley National Laboratory"/>
            <person name="Van Ingen-Buijs V.A."/>
            <person name="Van Westerhoven A.C."/>
            <person name="Haridas S."/>
            <person name="Skiadas P."/>
            <person name="Martin F."/>
            <person name="Groenewald J.Z."/>
            <person name="Crous P.W."/>
            <person name="Seidl M.F."/>
        </authorList>
    </citation>
    <scope>NUCLEOTIDE SEQUENCE [LARGE SCALE GENOMIC DNA]</scope>
    <source>
        <strain evidence="2 3">CBS 123371</strain>
    </source>
</reference>